<accession>A0ACB8HUC8</accession>
<organism evidence="1 2">
    <name type="scientific">Citrus sinensis</name>
    <name type="common">Sweet orange</name>
    <name type="synonym">Citrus aurantium var. sinensis</name>
    <dbReference type="NCBI Taxonomy" id="2711"/>
    <lineage>
        <taxon>Eukaryota</taxon>
        <taxon>Viridiplantae</taxon>
        <taxon>Streptophyta</taxon>
        <taxon>Embryophyta</taxon>
        <taxon>Tracheophyta</taxon>
        <taxon>Spermatophyta</taxon>
        <taxon>Magnoliopsida</taxon>
        <taxon>eudicotyledons</taxon>
        <taxon>Gunneridae</taxon>
        <taxon>Pentapetalae</taxon>
        <taxon>rosids</taxon>
        <taxon>malvids</taxon>
        <taxon>Sapindales</taxon>
        <taxon>Rutaceae</taxon>
        <taxon>Aurantioideae</taxon>
        <taxon>Citrus</taxon>
    </lineage>
</organism>
<gene>
    <name evidence="1" type="ORF">KPL71_025672</name>
</gene>
<evidence type="ECO:0000313" key="1">
    <source>
        <dbReference type="EMBL" id="KAH9678332.1"/>
    </source>
</evidence>
<protein>
    <submittedName>
        <fullName evidence="1">Endoglucanase 4</fullName>
    </submittedName>
</protein>
<comment type="caution">
    <text evidence="1">The sequence shown here is derived from an EMBL/GenBank/DDBJ whole genome shotgun (WGS) entry which is preliminary data.</text>
</comment>
<reference evidence="2" key="1">
    <citation type="journal article" date="2023" name="Hortic. Res.">
        <title>A chromosome-level phased genome enabling allele-level studies in sweet orange: a case study on citrus Huanglongbing tolerance.</title>
        <authorList>
            <person name="Wu B."/>
            <person name="Yu Q."/>
            <person name="Deng Z."/>
            <person name="Duan Y."/>
            <person name="Luo F."/>
            <person name="Gmitter F. Jr."/>
        </authorList>
    </citation>
    <scope>NUCLEOTIDE SEQUENCE [LARGE SCALE GENOMIC DNA]</scope>
    <source>
        <strain evidence="2">cv. Valencia</strain>
    </source>
</reference>
<keyword evidence="2" id="KW-1185">Reference proteome</keyword>
<proteinExistence type="predicted"/>
<dbReference type="Proteomes" id="UP000829398">
    <property type="component" value="Chromosome 9"/>
</dbReference>
<dbReference type="EMBL" id="CM039178">
    <property type="protein sequence ID" value="KAH9678332.1"/>
    <property type="molecule type" value="Genomic_DNA"/>
</dbReference>
<evidence type="ECO:0000313" key="2">
    <source>
        <dbReference type="Proteomes" id="UP000829398"/>
    </source>
</evidence>
<name>A0ACB8HUC8_CITSI</name>
<sequence length="490" mass="54656">MRSIQSFLFVILGLMAMLGTVASHNYADALTKSILFFEGQRSGKLPQDQRMTWRKDSALNDGADIGVDLTGGYYDAGDNVKFTFPMAFTATVLAWSVLEFGDSMGPDQHHALNAIRWATDFLMKATNKPDTVYFQVGHGQEDHNCWQRPEDMDTPRTVFAATIEKPSSDVSAEIAAALAATSIVFKYSDQAYSATLLSRAKKVFEFGHKHRGRYSENYAKPPGAVCPFYCSGGIAEDDLAWGAMWLFKATNYDHYYWNSAVNSSKILNHNLHEFGWEGKNAGINVLVSTIVNKDGATNKSDTDPFIQNADKFVCALMPESPTKVVYYTPGGLLKLQGVNFKHASLTFLLVVYSRFLKEANKEIHCGHVVVKRNRLIEIAKGYVDYMLGNNPMNMSYMVGYGKKFPHKIHHRGASLPSMDKHPAKIPCANNHFFHHSDLNELTGAIVGGPFDNDSYVDDRNTVERSEPTTYMNAPFVGLLAYFNRPPPAYI</sequence>